<gene>
    <name evidence="5" type="ORF">MP11Mi_13680</name>
</gene>
<dbReference type="Pfam" id="PF01047">
    <property type="entry name" value="MarR"/>
    <property type="match status" value="1"/>
</dbReference>
<sequence length="129" mass="14018">MTRLYLALRRNSPITELSAAQASALATLSDYGPMRMGAFADREGVRMPTATNLVDVLARDGLVTRDPDPDDRRAVVIALTDVGRTTLDEVRMRRDDVLTAALEQLSGEQLAALAAAAPALRDLRARLEK</sequence>
<dbReference type="InterPro" id="IPR036388">
    <property type="entry name" value="WH-like_DNA-bd_sf"/>
</dbReference>
<organism evidence="5">
    <name type="scientific">Gordonia sp. MP11Mi</name>
    <dbReference type="NCBI Taxonomy" id="3022769"/>
    <lineage>
        <taxon>Bacteria</taxon>
        <taxon>Bacillati</taxon>
        <taxon>Actinomycetota</taxon>
        <taxon>Actinomycetes</taxon>
        <taxon>Mycobacteriales</taxon>
        <taxon>Gordoniaceae</taxon>
        <taxon>Gordonia</taxon>
    </lineage>
</organism>
<reference evidence="5" key="1">
    <citation type="submission" date="2023-06" db="EMBL/GenBank/DDBJ databases">
        <title>Gordonia sp. nov. and Pseudochrobactrum sp. nov., two species isolated from the burying beetle Nicrophorus vespilloides.</title>
        <authorList>
            <person name="Poehlein A."/>
            <person name="Guzman J."/>
            <person name="Daniel R."/>
            <person name="Vilcinskas A."/>
        </authorList>
    </citation>
    <scope>NUCLEOTIDE SEQUENCE</scope>
    <source>
        <strain evidence="5">MP11Mi</strain>
    </source>
</reference>
<keyword evidence="3" id="KW-0804">Transcription</keyword>
<dbReference type="AlphaFoldDB" id="A0AA97GW37"/>
<feature type="domain" description="HTH marR-type" evidence="4">
    <location>
        <begin position="1"/>
        <end position="129"/>
    </location>
</feature>
<keyword evidence="1" id="KW-0805">Transcription regulation</keyword>
<name>A0AA97GW37_9ACTN</name>
<evidence type="ECO:0000313" key="5">
    <source>
        <dbReference type="EMBL" id="WOC12283.1"/>
    </source>
</evidence>
<dbReference type="Gene3D" id="1.10.10.10">
    <property type="entry name" value="Winged helix-like DNA-binding domain superfamily/Winged helix DNA-binding domain"/>
    <property type="match status" value="1"/>
</dbReference>
<dbReference type="GO" id="GO:0003677">
    <property type="term" value="F:DNA binding"/>
    <property type="evidence" value="ECO:0007669"/>
    <property type="project" value="UniProtKB-KW"/>
</dbReference>
<evidence type="ECO:0000256" key="2">
    <source>
        <dbReference type="ARBA" id="ARBA00023125"/>
    </source>
</evidence>
<dbReference type="SMART" id="SM00347">
    <property type="entry name" value="HTH_MARR"/>
    <property type="match status" value="1"/>
</dbReference>
<dbReference type="PANTHER" id="PTHR39515">
    <property type="entry name" value="CONSERVED PROTEIN"/>
    <property type="match status" value="1"/>
</dbReference>
<dbReference type="InterPro" id="IPR052526">
    <property type="entry name" value="HTH-type_Bedaq_tolerance"/>
</dbReference>
<dbReference type="PANTHER" id="PTHR39515:SF2">
    <property type="entry name" value="HTH-TYPE TRANSCRIPTIONAL REGULATOR RV0880"/>
    <property type="match status" value="1"/>
</dbReference>
<accession>A0AA97GW37</accession>
<evidence type="ECO:0000256" key="3">
    <source>
        <dbReference type="ARBA" id="ARBA00023163"/>
    </source>
</evidence>
<dbReference type="PROSITE" id="PS01117">
    <property type="entry name" value="HTH_MARR_1"/>
    <property type="match status" value="1"/>
</dbReference>
<dbReference type="SUPFAM" id="SSF46785">
    <property type="entry name" value="Winged helix' DNA-binding domain"/>
    <property type="match status" value="1"/>
</dbReference>
<keyword evidence="2" id="KW-0238">DNA-binding</keyword>
<dbReference type="InterPro" id="IPR036390">
    <property type="entry name" value="WH_DNA-bd_sf"/>
</dbReference>
<dbReference type="GO" id="GO:0003700">
    <property type="term" value="F:DNA-binding transcription factor activity"/>
    <property type="evidence" value="ECO:0007669"/>
    <property type="project" value="InterPro"/>
</dbReference>
<dbReference type="EMBL" id="CP128986">
    <property type="protein sequence ID" value="WOC12283.1"/>
    <property type="molecule type" value="Genomic_DNA"/>
</dbReference>
<proteinExistence type="predicted"/>
<dbReference type="PROSITE" id="PS50995">
    <property type="entry name" value="HTH_MARR_2"/>
    <property type="match status" value="1"/>
</dbReference>
<evidence type="ECO:0000256" key="1">
    <source>
        <dbReference type="ARBA" id="ARBA00023015"/>
    </source>
</evidence>
<dbReference type="InterPro" id="IPR023187">
    <property type="entry name" value="Tscrpt_reg_MarR-type_CS"/>
</dbReference>
<dbReference type="InterPro" id="IPR000835">
    <property type="entry name" value="HTH_MarR-typ"/>
</dbReference>
<protein>
    <recommendedName>
        <fullName evidence="4">HTH marR-type domain-containing protein</fullName>
    </recommendedName>
</protein>
<evidence type="ECO:0000259" key="4">
    <source>
        <dbReference type="PROSITE" id="PS50995"/>
    </source>
</evidence>